<comment type="caution">
    <text evidence="1">The sequence shown here is derived from an EMBL/GenBank/DDBJ whole genome shotgun (WGS) entry which is preliminary data.</text>
</comment>
<reference evidence="1 2" key="2">
    <citation type="journal article" date="2022" name="Mol. Ecol. Resour.">
        <title>The genomes of chicory, endive, great burdock and yacon provide insights into Asteraceae paleo-polyploidization history and plant inulin production.</title>
        <authorList>
            <person name="Fan W."/>
            <person name="Wang S."/>
            <person name="Wang H."/>
            <person name="Wang A."/>
            <person name="Jiang F."/>
            <person name="Liu H."/>
            <person name="Zhao H."/>
            <person name="Xu D."/>
            <person name="Zhang Y."/>
        </authorList>
    </citation>
    <scope>NUCLEOTIDE SEQUENCE [LARGE SCALE GENOMIC DNA]</scope>
    <source>
        <strain evidence="2">cv. Punajuju</strain>
        <tissue evidence="1">Leaves</tissue>
    </source>
</reference>
<proteinExistence type="predicted"/>
<name>A0ACB9E459_CICIN</name>
<dbReference type="EMBL" id="CM042012">
    <property type="protein sequence ID" value="KAI3753236.1"/>
    <property type="molecule type" value="Genomic_DNA"/>
</dbReference>
<keyword evidence="2" id="KW-1185">Reference proteome</keyword>
<evidence type="ECO:0000313" key="1">
    <source>
        <dbReference type="EMBL" id="KAI3753236.1"/>
    </source>
</evidence>
<accession>A0ACB9E459</accession>
<sequence length="156" mass="17403">MGMCASIQSTKKRGTMLITNGPSSTVKVVHSVEGNLQEFRHPITAGHVLAEHPNTFFLCNSEEMLIDSHVPHVPDDEELQVGQIYFLMPISMANHPLSLQELCVLATLASSALEKAAEMKKKEKTVSFSDRRKTKCNRNARRSPKVDFQLALKKLD</sequence>
<evidence type="ECO:0000313" key="2">
    <source>
        <dbReference type="Proteomes" id="UP001055811"/>
    </source>
</evidence>
<dbReference type="Proteomes" id="UP001055811">
    <property type="component" value="Linkage Group LG04"/>
</dbReference>
<protein>
    <submittedName>
        <fullName evidence="1">Uncharacterized protein</fullName>
    </submittedName>
</protein>
<organism evidence="1 2">
    <name type="scientific">Cichorium intybus</name>
    <name type="common">Chicory</name>
    <dbReference type="NCBI Taxonomy" id="13427"/>
    <lineage>
        <taxon>Eukaryota</taxon>
        <taxon>Viridiplantae</taxon>
        <taxon>Streptophyta</taxon>
        <taxon>Embryophyta</taxon>
        <taxon>Tracheophyta</taxon>
        <taxon>Spermatophyta</taxon>
        <taxon>Magnoliopsida</taxon>
        <taxon>eudicotyledons</taxon>
        <taxon>Gunneridae</taxon>
        <taxon>Pentapetalae</taxon>
        <taxon>asterids</taxon>
        <taxon>campanulids</taxon>
        <taxon>Asterales</taxon>
        <taxon>Asteraceae</taxon>
        <taxon>Cichorioideae</taxon>
        <taxon>Cichorieae</taxon>
        <taxon>Cichoriinae</taxon>
        <taxon>Cichorium</taxon>
    </lineage>
</organism>
<gene>
    <name evidence="1" type="ORF">L2E82_25282</name>
</gene>
<reference evidence="2" key="1">
    <citation type="journal article" date="2022" name="Mol. Ecol. Resour.">
        <title>The genomes of chicory, endive, great burdock and yacon provide insights into Asteraceae palaeo-polyploidization history and plant inulin production.</title>
        <authorList>
            <person name="Fan W."/>
            <person name="Wang S."/>
            <person name="Wang H."/>
            <person name="Wang A."/>
            <person name="Jiang F."/>
            <person name="Liu H."/>
            <person name="Zhao H."/>
            <person name="Xu D."/>
            <person name="Zhang Y."/>
        </authorList>
    </citation>
    <scope>NUCLEOTIDE SEQUENCE [LARGE SCALE GENOMIC DNA]</scope>
    <source>
        <strain evidence="2">cv. Punajuju</strain>
    </source>
</reference>